<dbReference type="RefSeq" id="WP_002682599.1">
    <property type="nucleotide sequence ID" value="NZ_CM001795.1"/>
</dbReference>
<evidence type="ECO:0000259" key="2">
    <source>
        <dbReference type="Pfam" id="PF05872"/>
    </source>
</evidence>
<reference evidence="3" key="1">
    <citation type="submission" date="2012-01" db="EMBL/GenBank/DDBJ databases">
        <title>The Genome Sequence of Treponema denticola H-22.</title>
        <authorList>
            <consortium name="The Broad Institute Genome Sequencing Platform"/>
            <person name="Earl A."/>
            <person name="Ward D."/>
            <person name="Feldgarden M."/>
            <person name="Gevers D."/>
            <person name="Blanton J.M."/>
            <person name="Fenno C.J."/>
            <person name="Baranova O.V."/>
            <person name="Mathney J."/>
            <person name="Dewhirst F.E."/>
            <person name="Izard J."/>
            <person name="Young S.K."/>
            <person name="Zeng Q."/>
            <person name="Gargeya S."/>
            <person name="Fitzgerald M."/>
            <person name="Haas B."/>
            <person name="Abouelleil A."/>
            <person name="Alvarado L."/>
            <person name="Arachchi H.M."/>
            <person name="Berlin A."/>
            <person name="Chapman S.B."/>
            <person name="Gearin G."/>
            <person name="Goldberg J."/>
            <person name="Griggs A."/>
            <person name="Gujja S."/>
            <person name="Hansen M."/>
            <person name="Heiman D."/>
            <person name="Howarth C."/>
            <person name="Larimer J."/>
            <person name="Lui A."/>
            <person name="MacDonald P.J.P."/>
            <person name="McCowen C."/>
            <person name="Montmayeur A."/>
            <person name="Murphy C."/>
            <person name="Neiman D."/>
            <person name="Pearson M."/>
            <person name="Priest M."/>
            <person name="Roberts A."/>
            <person name="Saif S."/>
            <person name="Shea T."/>
            <person name="Sisk P."/>
            <person name="Stolte C."/>
            <person name="Sykes S."/>
            <person name="Wortman J."/>
            <person name="Nusbaum C."/>
            <person name="Birren B."/>
        </authorList>
    </citation>
    <scope>NUCLEOTIDE SEQUENCE [LARGE SCALE GENOMIC DNA]</scope>
    <source>
        <strain evidence="3">H-22</strain>
    </source>
</reference>
<dbReference type="HOGENOM" id="CLU_028164_1_1_12"/>
<proteinExistence type="predicted"/>
<dbReference type="Pfam" id="PF05872">
    <property type="entry name" value="HerA_C"/>
    <property type="match status" value="1"/>
</dbReference>
<evidence type="ECO:0000256" key="1">
    <source>
        <dbReference type="SAM" id="Coils"/>
    </source>
</evidence>
<evidence type="ECO:0000313" key="3">
    <source>
        <dbReference type="EMBL" id="EMB35918.1"/>
    </source>
</evidence>
<sequence>MEKGIFIGVGESRVELLPNRANRHGLIAGATGTGKTITLKVIAEAFSDMGVPVFLPDVKGDLCSFAEKGEANQKINERLGLLGLSEFEFKSYPIRLWSILKETGHPIRTTISEMGPLLLSKLLNLNEVQAGVLNIAFRVADEDGLLLLDIKDLKSILVYIGENSKDLKLKYGNISDSSIGAIQRALLILEGEGADNFFAEPALEIADFFKLTSDGRGYINILNSTSLYQRPNLYSTFLLWFLSELYENLPEAGDTEKPKIVFFFDEAHLLFNNLSSVLIEKIETMIRLIRSKGVAVFFVTQNPADLPESILSQLGNKFQHALRAFTPKDQKAIKLSAETFRANPKFDTAKVLTELKTGEALVSLLQEDGSPSVSQRVLIAPPKSKIGTVGEAKLKAIVEESPLLYKYKDIIDRESAYEILTDRFEEKKLVAERELEEKRLTKEAAAKAKEEAALIRAENARIRAENARRRLEESQNKKQRSEAGRLGRVLVDSMTRTVGREITRGVFGSIKKMFK</sequence>
<name>A0A0E2EK20_TREDN</name>
<gene>
    <name evidence="3" type="ORF">HMPREF9726_00110</name>
</gene>
<dbReference type="SUPFAM" id="SSF52540">
    <property type="entry name" value="P-loop containing nucleoside triphosphate hydrolases"/>
    <property type="match status" value="1"/>
</dbReference>
<feature type="coiled-coil region" evidence="1">
    <location>
        <begin position="431"/>
        <end position="484"/>
    </location>
</feature>
<dbReference type="PANTHER" id="PTHR30121:SF6">
    <property type="entry name" value="SLR6007 PROTEIN"/>
    <property type="match status" value="1"/>
</dbReference>
<dbReference type="PATRIC" id="fig|999432.5.peg.114"/>
<accession>A0A0E2EK20</accession>
<protein>
    <recommendedName>
        <fullName evidence="2">Helicase HerA-like C-terminal domain-containing protein</fullName>
    </recommendedName>
</protein>
<dbReference type="PANTHER" id="PTHR30121">
    <property type="entry name" value="UNCHARACTERIZED PROTEIN YJGR-RELATED"/>
    <property type="match status" value="1"/>
</dbReference>
<feature type="domain" description="Helicase HerA-like C-terminal" evidence="2">
    <location>
        <begin position="12"/>
        <end position="510"/>
    </location>
</feature>
<dbReference type="EMBL" id="AGDV01000001">
    <property type="protein sequence ID" value="EMB35918.1"/>
    <property type="molecule type" value="Genomic_DNA"/>
</dbReference>
<dbReference type="InterPro" id="IPR033186">
    <property type="entry name" value="HerA_C"/>
</dbReference>
<comment type="caution">
    <text evidence="3">The sequence shown here is derived from an EMBL/GenBank/DDBJ whole genome shotgun (WGS) entry which is preliminary data.</text>
</comment>
<dbReference type="AlphaFoldDB" id="A0A0E2EK20"/>
<dbReference type="Proteomes" id="UP000011705">
    <property type="component" value="Chromosome"/>
</dbReference>
<organism evidence="3">
    <name type="scientific">Treponema denticola H-22</name>
    <dbReference type="NCBI Taxonomy" id="999432"/>
    <lineage>
        <taxon>Bacteria</taxon>
        <taxon>Pseudomonadati</taxon>
        <taxon>Spirochaetota</taxon>
        <taxon>Spirochaetia</taxon>
        <taxon>Spirochaetales</taxon>
        <taxon>Treponemataceae</taxon>
        <taxon>Treponema</taxon>
    </lineage>
</organism>
<dbReference type="Gene3D" id="3.40.50.300">
    <property type="entry name" value="P-loop containing nucleotide triphosphate hydrolases"/>
    <property type="match status" value="2"/>
</dbReference>
<dbReference type="InterPro" id="IPR027417">
    <property type="entry name" value="P-loop_NTPase"/>
</dbReference>
<dbReference type="CDD" id="cd01127">
    <property type="entry name" value="TrwB_TraG_TraD_VirD4"/>
    <property type="match status" value="1"/>
</dbReference>
<keyword evidence="1" id="KW-0175">Coiled coil</keyword>
<dbReference type="InterPro" id="IPR051162">
    <property type="entry name" value="T4SS_component"/>
</dbReference>